<dbReference type="PANTHER" id="PTHR43804:SF7">
    <property type="entry name" value="LD18447P"/>
    <property type="match status" value="1"/>
</dbReference>
<sequence length="353" mass="40359">MIERLEATEKKYMDLQQELMSEEVLKDINKTRELSKEMSDLEETVNVYREYKKVLEAIPETKEMLKDDELKDIAKEELKDLEAKKEKLEHDLEILLIPKDPNDNKNVIVEIRGAAGGDEANIFAGDLYRMYSKYADKVGFKTELINAEEGTAGGFSQVEFMVKGNGAYSKLKYESGSHRVQRIPVTESNGRIQTSTATVLVMPEAEDVNIEINPQDLRIDIYRSSGCGGQGVNTTDSAVRITHLPTNTVVTCQNERSQIQNKEQAMKVLKARLYEQELRRQEEELGESRRNKIGTGDRAEKIRTYNYPQNRVTDHRIGFTTNNLDRVMNGDLDEIIEALTMEDQRRKLAGEEE</sequence>
<dbReference type="FunFam" id="3.30.70.1660:FF:000002">
    <property type="entry name" value="Peptide chain release factor 1"/>
    <property type="match status" value="1"/>
</dbReference>
<keyword evidence="4 8" id="KW-0488">Methylation</keyword>
<dbReference type="SMART" id="SM00937">
    <property type="entry name" value="PCRF"/>
    <property type="match status" value="1"/>
</dbReference>
<keyword evidence="6 8" id="KW-0648">Protein biosynthesis</keyword>
<evidence type="ECO:0000256" key="9">
    <source>
        <dbReference type="SAM" id="Coils"/>
    </source>
</evidence>
<dbReference type="Gene3D" id="3.30.70.1660">
    <property type="match status" value="1"/>
</dbReference>
<dbReference type="FunFam" id="3.30.160.20:FF:000004">
    <property type="entry name" value="Peptide chain release factor 1"/>
    <property type="match status" value="1"/>
</dbReference>
<name>A0A9D1DVL1_9FIRM</name>
<protein>
    <recommendedName>
        <fullName evidence="7 8">Peptide chain release factor 1</fullName>
        <shortName evidence="8">RF-1</shortName>
    </recommendedName>
</protein>
<evidence type="ECO:0000256" key="3">
    <source>
        <dbReference type="ARBA" id="ARBA00010835"/>
    </source>
</evidence>
<evidence type="ECO:0000259" key="10">
    <source>
        <dbReference type="PROSITE" id="PS00745"/>
    </source>
</evidence>
<evidence type="ECO:0000256" key="5">
    <source>
        <dbReference type="ARBA" id="ARBA00022490"/>
    </source>
</evidence>
<reference evidence="11" key="1">
    <citation type="submission" date="2020-10" db="EMBL/GenBank/DDBJ databases">
        <authorList>
            <person name="Gilroy R."/>
        </authorList>
    </citation>
    <scope>NUCLEOTIDE SEQUENCE</scope>
    <source>
        <strain evidence="11">CHK184-20233</strain>
    </source>
</reference>
<dbReference type="Gene3D" id="3.30.160.20">
    <property type="match status" value="1"/>
</dbReference>
<feature type="coiled-coil region" evidence="9">
    <location>
        <begin position="252"/>
        <end position="291"/>
    </location>
</feature>
<dbReference type="GO" id="GO:0005829">
    <property type="term" value="C:cytosol"/>
    <property type="evidence" value="ECO:0007669"/>
    <property type="project" value="UniProtKB-ARBA"/>
</dbReference>
<evidence type="ECO:0000256" key="1">
    <source>
        <dbReference type="ARBA" id="ARBA00002986"/>
    </source>
</evidence>
<evidence type="ECO:0000313" key="11">
    <source>
        <dbReference type="EMBL" id="HIR59671.1"/>
    </source>
</evidence>
<accession>A0A9D1DVL1</accession>
<dbReference type="GO" id="GO:0016149">
    <property type="term" value="F:translation release factor activity, codon specific"/>
    <property type="evidence" value="ECO:0007669"/>
    <property type="project" value="UniProtKB-UniRule"/>
</dbReference>
<dbReference type="FunFam" id="3.30.70.1660:FF:000004">
    <property type="entry name" value="Peptide chain release factor 1"/>
    <property type="match status" value="1"/>
</dbReference>
<dbReference type="PROSITE" id="PS00745">
    <property type="entry name" value="RF_PROK_I"/>
    <property type="match status" value="1"/>
</dbReference>
<comment type="function">
    <text evidence="1 8">Peptide chain release factor 1 directs the termination of translation in response to the peptide chain termination codons UAG and UAA.</text>
</comment>
<dbReference type="Pfam" id="PF00472">
    <property type="entry name" value="RF-1"/>
    <property type="match status" value="1"/>
</dbReference>
<dbReference type="InterPro" id="IPR004373">
    <property type="entry name" value="RF-1"/>
</dbReference>
<evidence type="ECO:0000256" key="2">
    <source>
        <dbReference type="ARBA" id="ARBA00004496"/>
    </source>
</evidence>
<dbReference type="NCBIfam" id="TIGR00019">
    <property type="entry name" value="prfA"/>
    <property type="match status" value="1"/>
</dbReference>
<dbReference type="EMBL" id="DVHC01000062">
    <property type="protein sequence ID" value="HIR59671.1"/>
    <property type="molecule type" value="Genomic_DNA"/>
</dbReference>
<feature type="domain" description="Prokaryotic-type class I peptide chain release factors" evidence="10">
    <location>
        <begin position="223"/>
        <end position="239"/>
    </location>
</feature>
<dbReference type="Pfam" id="PF03462">
    <property type="entry name" value="PCRF"/>
    <property type="match status" value="1"/>
</dbReference>
<evidence type="ECO:0000256" key="8">
    <source>
        <dbReference type="HAMAP-Rule" id="MF_00093"/>
    </source>
</evidence>
<comment type="similarity">
    <text evidence="3 8">Belongs to the prokaryotic/mitochondrial release factor family.</text>
</comment>
<dbReference type="HAMAP" id="MF_00093">
    <property type="entry name" value="Rel_fac_1"/>
    <property type="match status" value="1"/>
</dbReference>
<dbReference type="AlphaFoldDB" id="A0A9D1DVL1"/>
<keyword evidence="9" id="KW-0175">Coiled coil</keyword>
<reference evidence="11" key="2">
    <citation type="journal article" date="2021" name="PeerJ">
        <title>Extensive microbial diversity within the chicken gut microbiome revealed by metagenomics and culture.</title>
        <authorList>
            <person name="Gilroy R."/>
            <person name="Ravi A."/>
            <person name="Getino M."/>
            <person name="Pursley I."/>
            <person name="Horton D.L."/>
            <person name="Alikhan N.F."/>
            <person name="Baker D."/>
            <person name="Gharbi K."/>
            <person name="Hall N."/>
            <person name="Watson M."/>
            <person name="Adriaenssens E.M."/>
            <person name="Foster-Nyarko E."/>
            <person name="Jarju S."/>
            <person name="Secka A."/>
            <person name="Antonio M."/>
            <person name="Oren A."/>
            <person name="Chaudhuri R.R."/>
            <person name="La Ragione R."/>
            <person name="Hildebrand F."/>
            <person name="Pallen M.J."/>
        </authorList>
    </citation>
    <scope>NUCLEOTIDE SEQUENCE</scope>
    <source>
        <strain evidence="11">CHK184-20233</strain>
    </source>
</reference>
<comment type="caution">
    <text evidence="11">The sequence shown here is derived from an EMBL/GenBank/DDBJ whole genome shotgun (WGS) entry which is preliminary data.</text>
</comment>
<comment type="PTM">
    <text evidence="8">Methylated by PrmC. Methylation increases the termination efficiency of RF1.</text>
</comment>
<dbReference type="PANTHER" id="PTHR43804">
    <property type="entry name" value="LD18447P"/>
    <property type="match status" value="1"/>
</dbReference>
<dbReference type="InterPro" id="IPR000352">
    <property type="entry name" value="Pep_chain_release_fac_I"/>
</dbReference>
<dbReference type="SUPFAM" id="SSF75620">
    <property type="entry name" value="Release factor"/>
    <property type="match status" value="1"/>
</dbReference>
<feature type="coiled-coil region" evidence="9">
    <location>
        <begin position="64"/>
        <end position="91"/>
    </location>
</feature>
<dbReference type="Gene3D" id="6.10.140.1950">
    <property type="match status" value="1"/>
</dbReference>
<gene>
    <name evidence="8 11" type="primary">prfA</name>
    <name evidence="11" type="ORF">IAB38_06435</name>
</gene>
<dbReference type="InterPro" id="IPR045853">
    <property type="entry name" value="Pep_chain_release_fac_I_sf"/>
</dbReference>
<dbReference type="InterPro" id="IPR050057">
    <property type="entry name" value="Prokaryotic/Mito_RF"/>
</dbReference>
<evidence type="ECO:0000313" key="12">
    <source>
        <dbReference type="Proteomes" id="UP000824232"/>
    </source>
</evidence>
<dbReference type="InterPro" id="IPR005139">
    <property type="entry name" value="PCRF"/>
</dbReference>
<comment type="subcellular location">
    <subcellularLocation>
        <location evidence="2 8">Cytoplasm</location>
    </subcellularLocation>
</comment>
<evidence type="ECO:0000256" key="7">
    <source>
        <dbReference type="ARBA" id="ARBA00050039"/>
    </source>
</evidence>
<organism evidence="11 12">
    <name type="scientific">Candidatus Onthousia excrementipullorum</name>
    <dbReference type="NCBI Taxonomy" id="2840884"/>
    <lineage>
        <taxon>Bacteria</taxon>
        <taxon>Bacillati</taxon>
        <taxon>Bacillota</taxon>
        <taxon>Bacilli</taxon>
        <taxon>Candidatus Onthousia</taxon>
    </lineage>
</organism>
<proteinExistence type="inferred from homology"/>
<dbReference type="Proteomes" id="UP000824232">
    <property type="component" value="Unassembled WGS sequence"/>
</dbReference>
<dbReference type="NCBIfam" id="NF001859">
    <property type="entry name" value="PRK00591.1"/>
    <property type="match status" value="1"/>
</dbReference>
<feature type="modified residue" description="N5-methylglutamine" evidence="8">
    <location>
        <position position="230"/>
    </location>
</feature>
<keyword evidence="5 8" id="KW-0963">Cytoplasm</keyword>
<evidence type="ECO:0000256" key="4">
    <source>
        <dbReference type="ARBA" id="ARBA00022481"/>
    </source>
</evidence>
<evidence type="ECO:0000256" key="6">
    <source>
        <dbReference type="ARBA" id="ARBA00022917"/>
    </source>
</evidence>